<comment type="caution">
    <text evidence="2">The sequence shown here is derived from an EMBL/GenBank/DDBJ whole genome shotgun (WGS) entry which is preliminary data.</text>
</comment>
<proteinExistence type="predicted"/>
<protein>
    <recommendedName>
        <fullName evidence="1">UvrD-like helicase C-terminal domain-containing protein</fullName>
    </recommendedName>
</protein>
<organism evidence="2 3">
    <name type="scientific">Oceanisphaera arctica</name>
    <dbReference type="NCBI Taxonomy" id="641510"/>
    <lineage>
        <taxon>Bacteria</taxon>
        <taxon>Pseudomonadati</taxon>
        <taxon>Pseudomonadota</taxon>
        <taxon>Gammaproteobacteria</taxon>
        <taxon>Aeromonadales</taxon>
        <taxon>Aeromonadaceae</taxon>
        <taxon>Oceanisphaera</taxon>
    </lineage>
</organism>
<dbReference type="RefSeq" id="WP_104486606.1">
    <property type="nucleotide sequence ID" value="NZ_BMYB01000002.1"/>
</dbReference>
<accession>A0A2P5TLF8</accession>
<evidence type="ECO:0000259" key="1">
    <source>
        <dbReference type="Pfam" id="PF13538"/>
    </source>
</evidence>
<dbReference type="AlphaFoldDB" id="A0A2P5TLF8"/>
<dbReference type="SUPFAM" id="SSF52540">
    <property type="entry name" value="P-loop containing nucleoside triphosphate hydrolases"/>
    <property type="match status" value="1"/>
</dbReference>
<evidence type="ECO:0000313" key="3">
    <source>
        <dbReference type="Proteomes" id="UP000242231"/>
    </source>
</evidence>
<feature type="domain" description="UvrD-like helicase C-terminal" evidence="1">
    <location>
        <begin position="13"/>
        <end position="35"/>
    </location>
</feature>
<gene>
    <name evidence="2" type="ORF">UN63_09930</name>
</gene>
<dbReference type="Proteomes" id="UP000242231">
    <property type="component" value="Unassembled WGS sequence"/>
</dbReference>
<evidence type="ECO:0000313" key="2">
    <source>
        <dbReference type="EMBL" id="PPL16153.1"/>
    </source>
</evidence>
<dbReference type="InterPro" id="IPR027785">
    <property type="entry name" value="UvrD-like_helicase_C"/>
</dbReference>
<name>A0A2P5TLF8_9GAMM</name>
<dbReference type="Gene3D" id="3.30.160.800">
    <property type="match status" value="1"/>
</dbReference>
<dbReference type="InterPro" id="IPR027417">
    <property type="entry name" value="P-loop_NTPase"/>
</dbReference>
<sequence>MLELLLPDAEVFPHAEERRLFYVGLTRARHQVFLLADNQIPSVFIKELLEGGYPGVSRWQG</sequence>
<dbReference type="Pfam" id="PF13538">
    <property type="entry name" value="UvrD_C_2"/>
    <property type="match status" value="1"/>
</dbReference>
<dbReference type="EMBL" id="MPZM01000019">
    <property type="protein sequence ID" value="PPL16153.1"/>
    <property type="molecule type" value="Genomic_DNA"/>
</dbReference>
<keyword evidence="3" id="KW-1185">Reference proteome</keyword>
<reference evidence="3" key="1">
    <citation type="submission" date="2016-11" db="EMBL/GenBank/DDBJ databases">
        <authorList>
            <person name="Sisinthy S."/>
            <person name="Ara S."/>
            <person name="Gundlapally S.R."/>
        </authorList>
    </citation>
    <scope>NUCLEOTIDE SEQUENCE [LARGE SCALE GENOMIC DNA]</scope>
    <source>
        <strain evidence="3">V1-41</strain>
    </source>
</reference>